<dbReference type="GO" id="GO:0006887">
    <property type="term" value="P:exocytosis"/>
    <property type="evidence" value="ECO:0007669"/>
    <property type="project" value="TreeGrafter"/>
</dbReference>
<dbReference type="Pfam" id="PF00168">
    <property type="entry name" value="C2"/>
    <property type="match status" value="2"/>
</dbReference>
<dbReference type="AlphaFoldDB" id="B3G3Y9"/>
<dbReference type="InterPro" id="IPR035892">
    <property type="entry name" value="C2_domain_sf"/>
</dbReference>
<dbReference type="GO" id="GO:0042043">
    <property type="term" value="F:neurexin family protein binding"/>
    <property type="evidence" value="ECO:0007669"/>
    <property type="project" value="TreeGrafter"/>
</dbReference>
<feature type="domain" description="C2" evidence="4">
    <location>
        <begin position="22"/>
        <end position="143"/>
    </location>
</feature>
<dbReference type="Gene3D" id="2.60.40.150">
    <property type="entry name" value="C2 domain"/>
    <property type="match status" value="2"/>
</dbReference>
<dbReference type="PANTHER" id="PTHR45716:SF2">
    <property type="entry name" value="BITESIZE, ISOFORM I"/>
    <property type="match status" value="1"/>
</dbReference>
<name>B3G3Y9_ADIVA</name>
<sequence>MLAELIRFYSLIIIYSNYDLDITGTIEIRLSFNLKSTSLEIFINKCTNLARAKRNQTSNPYCKCYLLPDPSKSSKSKTSVKKHTTDPVFAETLRYHLSSEDFSSRIIWISVWNQSSLGRNDFLGEIHIPLAHCTLDKLEEYTLQRQMPNDDLTSNMETQGDSNTLQFELTFVEDRKNKEVGTIQISAIQGIGISYGKHPVDAICKGILMPDKLKRKLPTIRKGPSPKWDVPLRWENIRRKNLPSTSLEISIWSQERFRKTMIGSIQLHSTPDHTDNNKSAKGSNALKDEKSIWEAFLKDPTKTHNCRLPLRSNTQEK</sequence>
<feature type="domain" description="C2" evidence="4">
    <location>
        <begin position="161"/>
        <end position="284"/>
    </location>
</feature>
<evidence type="ECO:0000313" key="5">
    <source>
        <dbReference type="EMBL" id="ACD88960.1"/>
    </source>
</evidence>
<reference evidence="5" key="1">
    <citation type="journal article" date="2009" name="Mol. Biol. Evol.">
        <title>Degenerate tetraploidy was established before bdelloid rotifer families diverged.</title>
        <authorList>
            <person name="Hur J.H."/>
            <person name="Van Doninck K."/>
            <person name="Mandigo M.L."/>
            <person name="Meselson M."/>
        </authorList>
    </citation>
    <scope>NUCLEOTIDE SEQUENCE</scope>
</reference>
<dbReference type="SUPFAM" id="SSF49562">
    <property type="entry name" value="C2 domain (Calcium/lipid-binding domain, CaLB)"/>
    <property type="match status" value="2"/>
</dbReference>
<keyword evidence="3" id="KW-0472">Membrane</keyword>
<proteinExistence type="predicted"/>
<evidence type="ECO:0000256" key="1">
    <source>
        <dbReference type="ARBA" id="ARBA00004370"/>
    </source>
</evidence>
<evidence type="ECO:0000256" key="2">
    <source>
        <dbReference type="ARBA" id="ARBA00022737"/>
    </source>
</evidence>
<comment type="subcellular location">
    <subcellularLocation>
        <location evidence="1">Membrane</location>
    </subcellularLocation>
</comment>
<evidence type="ECO:0000259" key="4">
    <source>
        <dbReference type="PROSITE" id="PS50004"/>
    </source>
</evidence>
<dbReference type="FunFam" id="2.60.40.150:FF:000006">
    <property type="entry name" value="Synaptotagmin-like 5, isoform CRA_a"/>
    <property type="match status" value="1"/>
</dbReference>
<protein>
    <submittedName>
        <fullName evidence="5">C2 containing protein</fullName>
    </submittedName>
</protein>
<keyword evidence="2" id="KW-0677">Repeat</keyword>
<organism evidence="5">
    <name type="scientific">Adineta vaga</name>
    <name type="common">Rotifer</name>
    <name type="synonym">Callidina vaga</name>
    <dbReference type="NCBI Taxonomy" id="104782"/>
    <lineage>
        <taxon>Eukaryota</taxon>
        <taxon>Metazoa</taxon>
        <taxon>Spiralia</taxon>
        <taxon>Gnathifera</taxon>
        <taxon>Rotifera</taxon>
        <taxon>Eurotatoria</taxon>
        <taxon>Bdelloidea</taxon>
        <taxon>Adinetida</taxon>
        <taxon>Adinetidae</taxon>
        <taxon>Adineta</taxon>
    </lineage>
</organism>
<evidence type="ECO:0000256" key="3">
    <source>
        <dbReference type="ARBA" id="ARBA00023136"/>
    </source>
</evidence>
<dbReference type="PANTHER" id="PTHR45716">
    <property type="entry name" value="BITESIZE, ISOFORM I"/>
    <property type="match status" value="1"/>
</dbReference>
<dbReference type="EMBL" id="EU637017">
    <property type="protein sequence ID" value="ACD88960.1"/>
    <property type="molecule type" value="Genomic_DNA"/>
</dbReference>
<dbReference type="SMART" id="SM00239">
    <property type="entry name" value="C2"/>
    <property type="match status" value="1"/>
</dbReference>
<dbReference type="PROSITE" id="PS50004">
    <property type="entry name" value="C2"/>
    <property type="match status" value="2"/>
</dbReference>
<accession>B3G3Y9</accession>
<dbReference type="GO" id="GO:0016020">
    <property type="term" value="C:membrane"/>
    <property type="evidence" value="ECO:0007669"/>
    <property type="project" value="UniProtKB-SubCell"/>
</dbReference>
<dbReference type="InterPro" id="IPR000008">
    <property type="entry name" value="C2_dom"/>
</dbReference>
<dbReference type="CDD" id="cd08521">
    <property type="entry name" value="C2A_SLP"/>
    <property type="match status" value="1"/>
</dbReference>